<keyword evidence="8" id="KW-0812">Transmembrane</keyword>
<keyword evidence="3 8" id="KW-0732">Signal</keyword>
<evidence type="ECO:0000313" key="10">
    <source>
        <dbReference type="EMBL" id="MEM4989110.1"/>
    </source>
</evidence>
<dbReference type="InterPro" id="IPR045851">
    <property type="entry name" value="AMP-bd_C_sf"/>
</dbReference>
<dbReference type="InterPro" id="IPR003282">
    <property type="entry name" value="T3SS_SctJ"/>
</dbReference>
<dbReference type="Gene3D" id="3.30.70.1530">
    <property type="entry name" value="Hypothetical protein rpa1041"/>
    <property type="match status" value="1"/>
</dbReference>
<keyword evidence="7 8" id="KW-0449">Lipoprotein</keyword>
<evidence type="ECO:0000256" key="2">
    <source>
        <dbReference type="ARBA" id="ARBA00009509"/>
    </source>
</evidence>
<gene>
    <name evidence="10" type="primary">sctJ</name>
    <name evidence="10" type="ORF">V8G57_17095</name>
</gene>
<dbReference type="InterPro" id="IPR006182">
    <property type="entry name" value="FliF_N_dom"/>
</dbReference>
<evidence type="ECO:0000256" key="3">
    <source>
        <dbReference type="ARBA" id="ARBA00022729"/>
    </source>
</evidence>
<evidence type="ECO:0000256" key="7">
    <source>
        <dbReference type="ARBA" id="ARBA00023288"/>
    </source>
</evidence>
<keyword evidence="5 8" id="KW-0564">Palmitate</keyword>
<organism evidence="10 11">
    <name type="scientific">Collimonas rhizosphaerae</name>
    <dbReference type="NCBI Taxonomy" id="3126357"/>
    <lineage>
        <taxon>Bacteria</taxon>
        <taxon>Pseudomonadati</taxon>
        <taxon>Pseudomonadota</taxon>
        <taxon>Betaproteobacteria</taxon>
        <taxon>Burkholderiales</taxon>
        <taxon>Oxalobacteraceae</taxon>
        <taxon>Collimonas</taxon>
    </lineage>
</organism>
<dbReference type="PROSITE" id="PS51257">
    <property type="entry name" value="PROKAR_LIPOPROTEIN"/>
    <property type="match status" value="1"/>
</dbReference>
<dbReference type="RefSeq" id="WP_342830387.1">
    <property type="nucleotide sequence ID" value="NZ_JBANDC010000012.1"/>
</dbReference>
<keyword evidence="11" id="KW-1185">Reference proteome</keyword>
<feature type="domain" description="Flagellar M-ring N-terminal" evidence="9">
    <location>
        <begin position="27"/>
        <end position="190"/>
    </location>
</feature>
<evidence type="ECO:0000256" key="1">
    <source>
        <dbReference type="ARBA" id="ARBA00004459"/>
    </source>
</evidence>
<keyword evidence="6 8" id="KW-0998">Cell outer membrane</keyword>
<dbReference type="PANTHER" id="PTHR30046:SF2">
    <property type="entry name" value="YOP PROTEINS TRANSLOCATION LIPOPROTEIN J"/>
    <property type="match status" value="1"/>
</dbReference>
<evidence type="ECO:0000256" key="4">
    <source>
        <dbReference type="ARBA" id="ARBA00023136"/>
    </source>
</evidence>
<feature type="chain" id="PRO_5045001922" description="Lipoprotein" evidence="8">
    <location>
        <begin position="28"/>
        <end position="274"/>
    </location>
</feature>
<dbReference type="Pfam" id="PF01514">
    <property type="entry name" value="YscJ_FliF"/>
    <property type="match status" value="1"/>
</dbReference>
<dbReference type="InterPro" id="IPR043427">
    <property type="entry name" value="YscJ/FliF"/>
</dbReference>
<evidence type="ECO:0000259" key="9">
    <source>
        <dbReference type="Pfam" id="PF01514"/>
    </source>
</evidence>
<dbReference type="Proteomes" id="UP001495910">
    <property type="component" value="Unassembled WGS sequence"/>
</dbReference>
<dbReference type="EMBL" id="JBANDC010000012">
    <property type="protein sequence ID" value="MEM4989110.1"/>
    <property type="molecule type" value="Genomic_DNA"/>
</dbReference>
<dbReference type="Gene3D" id="3.30.300.30">
    <property type="match status" value="1"/>
</dbReference>
<evidence type="ECO:0000313" key="11">
    <source>
        <dbReference type="Proteomes" id="UP001495910"/>
    </source>
</evidence>
<evidence type="ECO:0000256" key="6">
    <source>
        <dbReference type="ARBA" id="ARBA00023237"/>
    </source>
</evidence>
<dbReference type="PRINTS" id="PR01338">
    <property type="entry name" value="TYPE3OMKPROT"/>
</dbReference>
<comment type="subcellular location">
    <subcellularLocation>
        <location evidence="1">Cell outer membrane</location>
        <topology evidence="1">Lipid-anchor</topology>
    </subcellularLocation>
</comment>
<accession>A0ABU9PYM0</accession>
<comment type="similarity">
    <text evidence="2 8">Belongs to the YscJ lipoprotein family.</text>
</comment>
<keyword evidence="4 8" id="KW-0472">Membrane</keyword>
<keyword evidence="8" id="KW-1133">Transmembrane helix</keyword>
<dbReference type="NCBIfam" id="TIGR02544">
    <property type="entry name" value="III_secr_YscJ"/>
    <property type="match status" value="1"/>
</dbReference>
<feature type="signal peptide" evidence="8">
    <location>
        <begin position="1"/>
        <end position="27"/>
    </location>
</feature>
<feature type="transmembrane region" description="Helical" evidence="8">
    <location>
        <begin position="223"/>
        <end position="246"/>
    </location>
</feature>
<proteinExistence type="inferred from homology"/>
<reference evidence="10 11" key="1">
    <citation type="submission" date="2024-02" db="EMBL/GenBank/DDBJ databases">
        <title>Draft genome sequence of Collimonas sp. strain H4R21, an effective mineral-weathering bacterial strain isolated from the beech rhizosphere.</title>
        <authorList>
            <person name="Morin E."/>
            <person name="Uroz S."/>
            <person name="Leveau J.H.J."/>
            <person name="Kumar R."/>
            <person name="Rey M.W."/>
            <person name="Pham J."/>
        </authorList>
    </citation>
    <scope>NUCLEOTIDE SEQUENCE [LARGE SCALE GENOMIC DNA]</scope>
    <source>
        <strain evidence="10 11">H4R21</strain>
    </source>
</reference>
<name>A0ABU9PYM0_9BURK</name>
<comment type="caution">
    <text evidence="10">The sequence shown here is derived from an EMBL/GenBank/DDBJ whole genome shotgun (WGS) entry which is preliminary data.</text>
</comment>
<protein>
    <recommendedName>
        <fullName evidence="8">Lipoprotein</fullName>
    </recommendedName>
</protein>
<sequence length="274" mass="30319">MRSTIYRGKFKLLALLIVMLLTACGNAALYDQIGEADANEMLSVLGKAGIAAEKSQRSADGWRIVVASSDVSLALEVLNSGGLPRERFRNIGELFPKEGLVSTPVEEHMRTIYAVSQELSRTISGIDGVITARVHLNMPRKESLLQAPQIATASVFVKYRAEVNMQQNVLAIKELVIGAVKGLDHSNVMVALFPWSPQSATTTSTEYTQVLGVAVSPRSYGRLVWLVYLPWVLLSLVFAVALFVVWHMLESNFLGDGVGGRLKHWWRQLRRRNV</sequence>
<evidence type="ECO:0000256" key="5">
    <source>
        <dbReference type="ARBA" id="ARBA00023139"/>
    </source>
</evidence>
<dbReference type="PANTHER" id="PTHR30046">
    <property type="entry name" value="FLAGELLAR M-RING PROTEIN"/>
    <property type="match status" value="1"/>
</dbReference>
<evidence type="ECO:0000256" key="8">
    <source>
        <dbReference type="RuleBase" id="RU364102"/>
    </source>
</evidence>